<dbReference type="EMBL" id="FPHZ01000044">
    <property type="protein sequence ID" value="SFV87601.1"/>
    <property type="molecule type" value="Genomic_DNA"/>
</dbReference>
<reference evidence="1" key="1">
    <citation type="submission" date="2016-10" db="EMBL/GenBank/DDBJ databases">
        <authorList>
            <person name="de Groot N.N."/>
        </authorList>
    </citation>
    <scope>NUCLEOTIDE SEQUENCE</scope>
</reference>
<proteinExistence type="predicted"/>
<sequence>MISAFVLFFFKMALPWGSDFSRLVSDNNTTKVAPSMGDLPK</sequence>
<organism evidence="1">
    <name type="scientific">hydrothermal vent metagenome</name>
    <dbReference type="NCBI Taxonomy" id="652676"/>
    <lineage>
        <taxon>unclassified sequences</taxon>
        <taxon>metagenomes</taxon>
        <taxon>ecological metagenomes</taxon>
    </lineage>
</organism>
<protein>
    <submittedName>
        <fullName evidence="1">Uncharacterized protein</fullName>
    </submittedName>
</protein>
<evidence type="ECO:0000313" key="1">
    <source>
        <dbReference type="EMBL" id="SFV87601.1"/>
    </source>
</evidence>
<gene>
    <name evidence="1" type="ORF">MNB_SUP05-SYMBIONT-5-878</name>
</gene>
<accession>A0A1W1E181</accession>
<name>A0A1W1E181_9ZZZZ</name>
<dbReference type="AlphaFoldDB" id="A0A1W1E181"/>